<comment type="caution">
    <text evidence="1">The sequence shown here is derived from an EMBL/GenBank/DDBJ whole genome shotgun (WGS) entry which is preliminary data.</text>
</comment>
<gene>
    <name evidence="1" type="ORF">SDC9_198005</name>
</gene>
<accession>A0A645IIS3</accession>
<proteinExistence type="predicted"/>
<sequence length="82" mass="8910">MSVIKIPVDVSTIPISAKLTKIPAEKAKEIAKALALFAVRVLSIYPTTRGIVTRLQGLSKMLKMPQIKAAIKASPLDAWRVL</sequence>
<dbReference type="AlphaFoldDB" id="A0A645IIS3"/>
<protein>
    <submittedName>
        <fullName evidence="1">Uncharacterized protein</fullName>
    </submittedName>
</protein>
<reference evidence="1" key="1">
    <citation type="submission" date="2019-08" db="EMBL/GenBank/DDBJ databases">
        <authorList>
            <person name="Kucharzyk K."/>
            <person name="Murdoch R.W."/>
            <person name="Higgins S."/>
            <person name="Loffler F."/>
        </authorList>
    </citation>
    <scope>NUCLEOTIDE SEQUENCE</scope>
</reference>
<evidence type="ECO:0000313" key="1">
    <source>
        <dbReference type="EMBL" id="MPN50379.1"/>
    </source>
</evidence>
<name>A0A645IIS3_9ZZZZ</name>
<organism evidence="1">
    <name type="scientific">bioreactor metagenome</name>
    <dbReference type="NCBI Taxonomy" id="1076179"/>
    <lineage>
        <taxon>unclassified sequences</taxon>
        <taxon>metagenomes</taxon>
        <taxon>ecological metagenomes</taxon>
    </lineage>
</organism>
<dbReference type="EMBL" id="VSSQ01114511">
    <property type="protein sequence ID" value="MPN50379.1"/>
    <property type="molecule type" value="Genomic_DNA"/>
</dbReference>